<evidence type="ECO:0000313" key="1">
    <source>
        <dbReference type="EMBL" id="GEC04956.1"/>
    </source>
</evidence>
<protein>
    <submittedName>
        <fullName evidence="1">Uncharacterized protein</fullName>
    </submittedName>
</protein>
<reference evidence="1 2" key="1">
    <citation type="submission" date="2019-06" db="EMBL/GenBank/DDBJ databases">
        <title>Whole genome shotgun sequence of Streptomyces spinoverrucosus NBRC 14228.</title>
        <authorList>
            <person name="Hosoyama A."/>
            <person name="Uohara A."/>
            <person name="Ohji S."/>
            <person name="Ichikawa N."/>
        </authorList>
    </citation>
    <scope>NUCLEOTIDE SEQUENCE [LARGE SCALE GENOMIC DNA]</scope>
    <source>
        <strain evidence="1 2">NBRC 14228</strain>
    </source>
</reference>
<organism evidence="1 2">
    <name type="scientific">Streptomyces spinoverrucosus</name>
    <dbReference type="NCBI Taxonomy" id="284043"/>
    <lineage>
        <taxon>Bacteria</taxon>
        <taxon>Bacillati</taxon>
        <taxon>Actinomycetota</taxon>
        <taxon>Actinomycetes</taxon>
        <taxon>Kitasatosporales</taxon>
        <taxon>Streptomycetaceae</taxon>
        <taxon>Streptomyces</taxon>
    </lineage>
</organism>
<dbReference type="Proteomes" id="UP000317881">
    <property type="component" value="Unassembled WGS sequence"/>
</dbReference>
<dbReference type="AlphaFoldDB" id="A0A4Y3VIV9"/>
<dbReference type="EMBL" id="BJND01000017">
    <property type="protein sequence ID" value="GEC04956.1"/>
    <property type="molecule type" value="Genomic_DNA"/>
</dbReference>
<keyword evidence="2" id="KW-1185">Reference proteome</keyword>
<accession>A0A4Y3VIV9</accession>
<proteinExistence type="predicted"/>
<name>A0A4Y3VIV9_9ACTN</name>
<comment type="caution">
    <text evidence="1">The sequence shown here is derived from an EMBL/GenBank/DDBJ whole genome shotgun (WGS) entry which is preliminary data.</text>
</comment>
<gene>
    <name evidence="1" type="ORF">SSP24_26110</name>
</gene>
<sequence length="59" mass="5600">MAVVAAAVANAAGLRLERAGSGGSAGRAATAGRAALRPMGGGSSARVGCEAIRVSKAFD</sequence>
<evidence type="ECO:0000313" key="2">
    <source>
        <dbReference type="Proteomes" id="UP000317881"/>
    </source>
</evidence>